<dbReference type="Pfam" id="PF01650">
    <property type="entry name" value="Peptidase_C13"/>
    <property type="match status" value="2"/>
</dbReference>
<dbReference type="WBParaSite" id="NBR_0000038001-mRNA-1">
    <property type="protein sequence ID" value="NBR_0000038001-mRNA-1"/>
    <property type="gene ID" value="NBR_0000038001"/>
</dbReference>
<comment type="similarity">
    <text evidence="1">Belongs to the peptidase C13 family.</text>
</comment>
<reference evidence="4" key="1">
    <citation type="submission" date="2017-02" db="UniProtKB">
        <authorList>
            <consortium name="WormBaseParasite"/>
        </authorList>
    </citation>
    <scope>IDENTIFICATION</scope>
</reference>
<dbReference type="AlphaFoldDB" id="A0A0N4XD18"/>
<evidence type="ECO:0000256" key="1">
    <source>
        <dbReference type="ARBA" id="ARBA00009941"/>
    </source>
</evidence>
<proteinExistence type="inferred from homology"/>
<dbReference type="Proteomes" id="UP000271162">
    <property type="component" value="Unassembled WGS sequence"/>
</dbReference>
<accession>A0A0N4XD18</accession>
<sequence length="381" mass="42386">MGKFRCNIFREFRGPPRSIYALLVAGSNGFSNYRHQADVAHAYHVLLQHGVPAENIVTMMYDDVAYDPRTTSVNKLVFQAVLLGDAGMVKLYEGSGRVLGRLRGVRPAEEAKRLAIAGIDPTMGSLETASRPFSPLALRTRQVNGLTASNATEDSYACNCAGSICYADQFSYQWMTNSEQQNIMELSVSQQYTDVKRNVRSSTVQMFGSSAVTSVPVGYFQGMSAATLSQPRRVEPRILSDLPLGVINIRDVPLVSLSMSASLADGTPEGTEIRRQLQLMLRKRERFDEIFRDLLTLLRRTITNTDSAVGLELQDKCYEDIVRKFDLHCFPLSQNPYAFGSLKRFRQLCEHADVLSVTGVTEVLQKFCSSNPEVQQAQGVE</sequence>
<dbReference type="InterPro" id="IPR046427">
    <property type="entry name" value="Legumain_prodom_sf"/>
</dbReference>
<evidence type="ECO:0000313" key="2">
    <source>
        <dbReference type="EMBL" id="VDL62937.1"/>
    </source>
</evidence>
<dbReference type="PANTHER" id="PTHR12000">
    <property type="entry name" value="HEMOGLOBINASE FAMILY MEMBER"/>
    <property type="match status" value="1"/>
</dbReference>
<dbReference type="GO" id="GO:0005773">
    <property type="term" value="C:vacuole"/>
    <property type="evidence" value="ECO:0007669"/>
    <property type="project" value="GOC"/>
</dbReference>
<dbReference type="PIRSF" id="PIRSF019663">
    <property type="entry name" value="Legumain"/>
    <property type="match status" value="1"/>
</dbReference>
<dbReference type="GO" id="GO:0006624">
    <property type="term" value="P:vacuolar protein processing"/>
    <property type="evidence" value="ECO:0007669"/>
    <property type="project" value="TreeGrafter"/>
</dbReference>
<dbReference type="InterPro" id="IPR048501">
    <property type="entry name" value="Legum_prodom"/>
</dbReference>
<dbReference type="InterPro" id="IPR001096">
    <property type="entry name" value="Peptidase_C13"/>
</dbReference>
<evidence type="ECO:0000313" key="4">
    <source>
        <dbReference type="WBParaSite" id="NBR_0000038001-mRNA-1"/>
    </source>
</evidence>
<name>A0A0N4XD18_NIPBR</name>
<dbReference type="GO" id="GO:0004197">
    <property type="term" value="F:cysteine-type endopeptidase activity"/>
    <property type="evidence" value="ECO:0007669"/>
    <property type="project" value="TreeGrafter"/>
</dbReference>
<dbReference type="CDD" id="cd21115">
    <property type="entry name" value="legumain_C"/>
    <property type="match status" value="1"/>
</dbReference>
<dbReference type="PRINTS" id="PR00776">
    <property type="entry name" value="HEMOGLOBNASE"/>
</dbReference>
<dbReference type="EMBL" id="UYSL01000146">
    <property type="protein sequence ID" value="VDL62937.1"/>
    <property type="molecule type" value="Genomic_DNA"/>
</dbReference>
<dbReference type="Gene3D" id="1.10.132.130">
    <property type="match status" value="1"/>
</dbReference>
<keyword evidence="3" id="KW-1185">Reference proteome</keyword>
<dbReference type="STRING" id="27835.A0A0N4XD18"/>
<dbReference type="Gene3D" id="3.40.50.1460">
    <property type="match status" value="2"/>
</dbReference>
<evidence type="ECO:0000313" key="3">
    <source>
        <dbReference type="Proteomes" id="UP000271162"/>
    </source>
</evidence>
<protein>
    <submittedName>
        <fullName evidence="4">Legumain (inferred by orthology to a human protein)</fullName>
    </submittedName>
</protein>
<gene>
    <name evidence="2" type="ORF">NBR_LOCUS381</name>
</gene>
<dbReference type="PANTHER" id="PTHR12000:SF42">
    <property type="entry name" value="LEGUMAIN"/>
    <property type="match status" value="1"/>
</dbReference>
<dbReference type="OMA" id="RCNIFRE"/>
<dbReference type="GO" id="GO:0051603">
    <property type="term" value="P:proteolysis involved in protein catabolic process"/>
    <property type="evidence" value="ECO:0007669"/>
    <property type="project" value="TreeGrafter"/>
</dbReference>
<organism evidence="4">
    <name type="scientific">Nippostrongylus brasiliensis</name>
    <name type="common">Rat hookworm</name>
    <dbReference type="NCBI Taxonomy" id="27835"/>
    <lineage>
        <taxon>Eukaryota</taxon>
        <taxon>Metazoa</taxon>
        <taxon>Ecdysozoa</taxon>
        <taxon>Nematoda</taxon>
        <taxon>Chromadorea</taxon>
        <taxon>Rhabditida</taxon>
        <taxon>Rhabditina</taxon>
        <taxon>Rhabditomorpha</taxon>
        <taxon>Strongyloidea</taxon>
        <taxon>Heligmosomidae</taxon>
        <taxon>Nippostrongylus</taxon>
    </lineage>
</organism>
<reference evidence="2 3" key="2">
    <citation type="submission" date="2018-11" db="EMBL/GenBank/DDBJ databases">
        <authorList>
            <consortium name="Pathogen Informatics"/>
        </authorList>
    </citation>
    <scope>NUCLEOTIDE SEQUENCE [LARGE SCALE GENOMIC DNA]</scope>
</reference>